<feature type="domain" description="Glycine cleavage system P-protein N-terminal" evidence="9">
    <location>
        <begin position="70"/>
        <end position="511"/>
    </location>
</feature>
<dbReference type="NCBIfam" id="TIGR00461">
    <property type="entry name" value="gcvP"/>
    <property type="match status" value="1"/>
</dbReference>
<dbReference type="FunFam" id="3.40.640.10:FF:000007">
    <property type="entry name" value="glycine dehydrogenase (Decarboxylating), mitochondrial"/>
    <property type="match status" value="1"/>
</dbReference>
<sequence>MMLARSQALRSGARFQTALRAGTGSLRLAGAPTATVRYYALAQSARQDALQMDTPQAGSSVFQAQDTFLRRHVGPRPEQLEKILKTLGYSSFEAFVRETVPEEVRYQQTEELANSIPALSEDELARRVEQLAKDIQLYRSYIGMGYHGTIVPAVIMRNLLENPGWYTSYTPYQPEIAQGRLESLLNFQTMVKSLTSLDLANASLLDEGTAAGEAMILALGNTKDKKKRVFLVDEHVAPQTVSVVRGRAKGFGVEVIQTSLVKDQKACMPSASVVDPSRVMGVLVQYPNLDGALVDWAPLAKEAKAHGALTIAATDLLALTMIKPPGEWGADIALGNAGRFGVPPGYGGPQAAFFAVTDALKRRMPGRLIGVSKDTTGRPAYRLALQTREQHIRREKATSNICTAQALLANMSAMYAVYHGPKGLRRIAAKVHSETLVLKSLLEQFGYKIQNDSFFDTLTVQTAAAQVKASEVMKIALDAKMNLRSVDKDSVGVTLDETVTQEDLLAIINVFARAAKQPEQSIEDLKKVAEKHGLHAGELDTLKIQGGFARESDYLTQPVFHKHHSETAMMRYMSGLQNKDLSLVHAMIPLGSCTMKLNSASSMMPLSKPEFNGLHPFAPVEQAKGLQTLIKELEHDLGVLTGFPAVSLQPNSGAQGEFAGLSVIRAYLDANGQQHRKVCLIPTSAHGTNPASAVMAGMTVVPVKTLNDGTVDLEDLQAKAEKHQNELAATMITEPGTTGIYFANISKAFDIVHKYGGQVYMDGANFQAQVGLTNPVQMGADVTHLNLHKTFSIPHGGGGPGVGPIGVAAHLAPFLPSNPVVSSGGAQAIEAISAAPWGSASILTIAWAYIKMLGFTGLRSSTEVALLNANYVAEKIKHKYKVKYVGKYGNVAHELLVDVAEFQPLGLTVMDFAKRLMDYGFHPPTCSWPISTGLLIEITESEPFEEIERLIEAMLSIADEAQEIRDGKQSKEVNLLKMAPHTIETIAQENWDRPYSRERAAYPVAGLRRNKFWPSVSRIDDAFGDRNLVCECGDVEEYAGL</sequence>
<evidence type="ECO:0000256" key="3">
    <source>
        <dbReference type="ARBA" id="ARBA00022898"/>
    </source>
</evidence>
<dbReference type="InterPro" id="IPR015421">
    <property type="entry name" value="PyrdxlP-dep_Trfase_major"/>
</dbReference>
<keyword evidence="7" id="KW-0496">Mitochondrion</keyword>
<comment type="catalytic activity">
    <reaction evidence="5 7">
        <text>N(6)-[(R)-lipoyl]-L-lysyl-[glycine-cleavage complex H protein] + glycine + H(+) = N(6)-[(R)-S(8)-aminomethyldihydrolipoyl]-L-lysyl-[glycine-cleavage complex H protein] + CO2</text>
        <dbReference type="Rhea" id="RHEA:24304"/>
        <dbReference type="Rhea" id="RHEA-COMP:10494"/>
        <dbReference type="Rhea" id="RHEA-COMP:10495"/>
        <dbReference type="ChEBI" id="CHEBI:15378"/>
        <dbReference type="ChEBI" id="CHEBI:16526"/>
        <dbReference type="ChEBI" id="CHEBI:57305"/>
        <dbReference type="ChEBI" id="CHEBI:83099"/>
        <dbReference type="ChEBI" id="CHEBI:83143"/>
        <dbReference type="EC" id="1.4.4.2"/>
    </reaction>
</comment>
<dbReference type="PANTHER" id="PTHR11773">
    <property type="entry name" value="GLYCINE DEHYDROGENASE, DECARBOXYLATING"/>
    <property type="match status" value="1"/>
</dbReference>
<reference evidence="11" key="1">
    <citation type="submission" date="2023-02" db="EMBL/GenBank/DDBJ databases">
        <title>Mating type loci evolution in Malassezia.</title>
        <authorList>
            <person name="Coelho M.A."/>
        </authorList>
    </citation>
    <scope>NUCLEOTIDE SEQUENCE</scope>
    <source>
        <strain evidence="11">CBS 14136</strain>
    </source>
</reference>
<dbReference type="FunFam" id="3.40.640.10:FF:000005">
    <property type="entry name" value="Glycine dehydrogenase (decarboxylating), mitochondrial"/>
    <property type="match status" value="1"/>
</dbReference>
<dbReference type="GO" id="GO:0004375">
    <property type="term" value="F:glycine dehydrogenase (decarboxylating) activity"/>
    <property type="evidence" value="ECO:0007669"/>
    <property type="project" value="UniProtKB-UniRule"/>
</dbReference>
<accession>A0AAF0FC94</accession>
<feature type="coiled-coil region" evidence="8">
    <location>
        <begin position="706"/>
        <end position="733"/>
    </location>
</feature>
<protein>
    <recommendedName>
        <fullName evidence="7">Glycine cleavage system P protein</fullName>
        <ecNumber evidence="7">1.4.4.2</ecNumber>
    </recommendedName>
</protein>
<dbReference type="GO" id="GO:0005739">
    <property type="term" value="C:mitochondrion"/>
    <property type="evidence" value="ECO:0007669"/>
    <property type="project" value="UniProtKB-SubCell"/>
</dbReference>
<evidence type="ECO:0000256" key="5">
    <source>
        <dbReference type="ARBA" id="ARBA00049026"/>
    </source>
</evidence>
<evidence type="ECO:0000256" key="8">
    <source>
        <dbReference type="SAM" id="Coils"/>
    </source>
</evidence>
<evidence type="ECO:0000256" key="4">
    <source>
        <dbReference type="ARBA" id="ARBA00023002"/>
    </source>
</evidence>
<dbReference type="Proteomes" id="UP001214628">
    <property type="component" value="Chromosome 5"/>
</dbReference>
<dbReference type="InterPro" id="IPR003437">
    <property type="entry name" value="GcvP"/>
</dbReference>
<gene>
    <name evidence="11" type="primary">GCV2</name>
    <name evidence="11" type="ORF">MPSI1_003421</name>
</gene>
<dbReference type="Pfam" id="PF21478">
    <property type="entry name" value="GcvP2_C"/>
    <property type="match status" value="1"/>
</dbReference>
<evidence type="ECO:0000313" key="12">
    <source>
        <dbReference type="Proteomes" id="UP001214628"/>
    </source>
</evidence>
<evidence type="ECO:0000256" key="1">
    <source>
        <dbReference type="ARBA" id="ARBA00001933"/>
    </source>
</evidence>
<dbReference type="InterPro" id="IPR020581">
    <property type="entry name" value="GDC_P"/>
</dbReference>
<dbReference type="InterPro" id="IPR015422">
    <property type="entry name" value="PyrdxlP-dep_Trfase_small"/>
</dbReference>
<dbReference type="Gene3D" id="3.90.1150.10">
    <property type="entry name" value="Aspartate Aminotransferase, domain 1"/>
    <property type="match status" value="2"/>
</dbReference>
<keyword evidence="4 7" id="KW-0560">Oxidoreductase</keyword>
<dbReference type="PANTHER" id="PTHR11773:SF1">
    <property type="entry name" value="GLYCINE DEHYDROGENASE (DECARBOXYLATING), MITOCHONDRIAL"/>
    <property type="match status" value="1"/>
</dbReference>
<dbReference type="Pfam" id="PF02347">
    <property type="entry name" value="GDC-P"/>
    <property type="match status" value="1"/>
</dbReference>
<comment type="subunit">
    <text evidence="7">The glycine cleavage system is composed of four proteins: P, T, L and H.</text>
</comment>
<dbReference type="CDD" id="cd00613">
    <property type="entry name" value="GDC-P"/>
    <property type="match status" value="1"/>
</dbReference>
<dbReference type="Gene3D" id="3.40.640.10">
    <property type="entry name" value="Type I PLP-dependent aspartate aminotransferase-like (Major domain)"/>
    <property type="match status" value="2"/>
</dbReference>
<evidence type="ECO:0000313" key="11">
    <source>
        <dbReference type="EMBL" id="WFD44750.1"/>
    </source>
</evidence>
<evidence type="ECO:0000256" key="7">
    <source>
        <dbReference type="RuleBase" id="RU364056"/>
    </source>
</evidence>
<dbReference type="GO" id="GO:0016594">
    <property type="term" value="F:glycine binding"/>
    <property type="evidence" value="ECO:0007669"/>
    <property type="project" value="TreeGrafter"/>
</dbReference>
<comment type="cofactor">
    <cofactor evidence="1 6 7">
        <name>pyridoxal 5'-phosphate</name>
        <dbReference type="ChEBI" id="CHEBI:597326"/>
    </cofactor>
</comment>
<evidence type="ECO:0000259" key="9">
    <source>
        <dbReference type="Pfam" id="PF02347"/>
    </source>
</evidence>
<comment type="subcellular location">
    <subcellularLocation>
        <location evidence="7">Mitochondrion</location>
    </subcellularLocation>
</comment>
<dbReference type="SUPFAM" id="SSF53383">
    <property type="entry name" value="PLP-dependent transferases"/>
    <property type="match status" value="2"/>
</dbReference>
<comment type="function">
    <text evidence="7">The glycine cleavage system catalyzes the degradation of glycine.</text>
</comment>
<dbReference type="InterPro" id="IPR049315">
    <property type="entry name" value="GDC-P_N"/>
</dbReference>
<dbReference type="InterPro" id="IPR015424">
    <property type="entry name" value="PyrdxlP-dep_Trfase"/>
</dbReference>
<evidence type="ECO:0000256" key="2">
    <source>
        <dbReference type="ARBA" id="ARBA00010756"/>
    </source>
</evidence>
<dbReference type="InterPro" id="IPR049316">
    <property type="entry name" value="GDC-P_C"/>
</dbReference>
<evidence type="ECO:0000256" key="6">
    <source>
        <dbReference type="PIRSR" id="PIRSR603437-50"/>
    </source>
</evidence>
<dbReference type="GO" id="GO:0019464">
    <property type="term" value="P:glycine decarboxylation via glycine cleavage system"/>
    <property type="evidence" value="ECO:0007669"/>
    <property type="project" value="TreeGrafter"/>
</dbReference>
<evidence type="ECO:0000259" key="10">
    <source>
        <dbReference type="Pfam" id="PF21478"/>
    </source>
</evidence>
<organism evidence="11 12">
    <name type="scientific">Malassezia psittaci</name>
    <dbReference type="NCBI Taxonomy" id="1821823"/>
    <lineage>
        <taxon>Eukaryota</taxon>
        <taxon>Fungi</taxon>
        <taxon>Dikarya</taxon>
        <taxon>Basidiomycota</taxon>
        <taxon>Ustilaginomycotina</taxon>
        <taxon>Malasseziomycetes</taxon>
        <taxon>Malasseziales</taxon>
        <taxon>Malasseziaceae</taxon>
        <taxon>Malassezia</taxon>
    </lineage>
</organism>
<comment type="similarity">
    <text evidence="2 7">Belongs to the GcvP family.</text>
</comment>
<proteinExistence type="inferred from homology"/>
<feature type="domain" description="Glycine dehydrogenase C-terminal" evidence="10">
    <location>
        <begin position="861"/>
        <end position="981"/>
    </location>
</feature>
<dbReference type="EC" id="1.4.4.2" evidence="7"/>
<keyword evidence="8" id="KW-0175">Coiled coil</keyword>
<dbReference type="AlphaFoldDB" id="A0AAF0FC94"/>
<keyword evidence="7" id="KW-0809">Transit peptide</keyword>
<feature type="modified residue" description="N6-(pyridoxal phosphate)lysine" evidence="6">
    <location>
        <position position="789"/>
    </location>
</feature>
<name>A0AAF0FC94_9BASI</name>
<dbReference type="GO" id="GO:0005960">
    <property type="term" value="C:glycine cleavage complex"/>
    <property type="evidence" value="ECO:0007669"/>
    <property type="project" value="TreeGrafter"/>
</dbReference>
<dbReference type="EMBL" id="CP118379">
    <property type="protein sequence ID" value="WFD44750.1"/>
    <property type="molecule type" value="Genomic_DNA"/>
</dbReference>
<keyword evidence="12" id="KW-1185">Reference proteome</keyword>
<dbReference type="GO" id="GO:0030170">
    <property type="term" value="F:pyridoxal phosphate binding"/>
    <property type="evidence" value="ECO:0007669"/>
    <property type="project" value="TreeGrafter"/>
</dbReference>
<keyword evidence="3 6" id="KW-0663">Pyridoxal phosphate</keyword>